<keyword evidence="3" id="KW-1185">Reference proteome</keyword>
<dbReference type="Proteomes" id="UP000019753">
    <property type="component" value="Unassembled WGS sequence"/>
</dbReference>
<proteinExistence type="predicted"/>
<protein>
    <submittedName>
        <fullName evidence="2">Uncharacterized protein</fullName>
    </submittedName>
</protein>
<sequence>MQIDKAQIFQLLQSQGQDDKARQADRELPGTVDTDRDSGLLDKLGIDVSSLLGSLGGGKLGGLGGKLGL</sequence>
<name>A0A021W0S4_9CELL</name>
<gene>
    <name evidence="2" type="ORF">N866_02065</name>
</gene>
<evidence type="ECO:0000313" key="2">
    <source>
        <dbReference type="EMBL" id="EYR64912.1"/>
    </source>
</evidence>
<feature type="compositionally biased region" description="Basic and acidic residues" evidence="1">
    <location>
        <begin position="17"/>
        <end position="35"/>
    </location>
</feature>
<dbReference type="RefSeq" id="WP_034222020.1">
    <property type="nucleotide sequence ID" value="NZ_AXCW01000012.1"/>
</dbReference>
<dbReference type="AlphaFoldDB" id="A0A021W0S4"/>
<organism evidence="2 3">
    <name type="scientific">Actinotalea ferrariae CF5-4</name>
    <dbReference type="NCBI Taxonomy" id="948458"/>
    <lineage>
        <taxon>Bacteria</taxon>
        <taxon>Bacillati</taxon>
        <taxon>Actinomycetota</taxon>
        <taxon>Actinomycetes</taxon>
        <taxon>Micrococcales</taxon>
        <taxon>Cellulomonadaceae</taxon>
        <taxon>Actinotalea</taxon>
    </lineage>
</organism>
<dbReference type="OrthoDB" id="5196537at2"/>
<dbReference type="EMBL" id="AXCW01000012">
    <property type="protein sequence ID" value="EYR64912.1"/>
    <property type="molecule type" value="Genomic_DNA"/>
</dbReference>
<evidence type="ECO:0000256" key="1">
    <source>
        <dbReference type="SAM" id="MobiDB-lite"/>
    </source>
</evidence>
<evidence type="ECO:0000313" key="3">
    <source>
        <dbReference type="Proteomes" id="UP000019753"/>
    </source>
</evidence>
<comment type="caution">
    <text evidence="2">The sequence shown here is derived from an EMBL/GenBank/DDBJ whole genome shotgun (WGS) entry which is preliminary data.</text>
</comment>
<reference evidence="2 3" key="1">
    <citation type="submission" date="2014-01" db="EMBL/GenBank/DDBJ databases">
        <title>Actinotalea ferrariae CF5-4.</title>
        <authorList>
            <person name="Chen F."/>
            <person name="Li Y."/>
            <person name="Wang G."/>
        </authorList>
    </citation>
    <scope>NUCLEOTIDE SEQUENCE [LARGE SCALE GENOMIC DNA]</scope>
    <source>
        <strain evidence="2 3">CF5-4</strain>
    </source>
</reference>
<feature type="region of interest" description="Disordered" evidence="1">
    <location>
        <begin position="14"/>
        <end position="35"/>
    </location>
</feature>
<accession>A0A021W0S4</accession>